<gene>
    <name evidence="1" type="ORF">dsmv_3517</name>
</gene>
<name>S7T9H9_DESML</name>
<dbReference type="PATRIC" id="fig|1121405.3.peg.4115"/>
<evidence type="ECO:0000313" key="1">
    <source>
        <dbReference type="EMBL" id="EPR33261.1"/>
    </source>
</evidence>
<sequence length="417" mass="47116">MTETLPAILITPSKDLFPVLVSQETGLLQQARKLFDAEFYDHALLDIWNASVHNLRRRVEAYGVDLFVSVVKDEPGRKRYDLSGDTLNERWQDVDDLTLISGATRLGLLNRKAGKALEMINWMRNHASPAHGTDSKVEKEDVMGLVLLLQKNLFETPLPDPGHSVSSLFEPVRTTTLSKDQVDLLRDQVRGLRQQDLRICFGFMLDMLCLGNEPALQNTKSLFPSVWERATEDLKKTAGIKYHQIRITPGTDDSLDKGGRVRLLDFLIQVNGIQYIPDAARAVLFRHAAKQLAKAKDTSYGWSSEVTAAATLKQLGPSVPSICFEEVYQEILAVWCGNYWGQSGAYALLQTFIDRLNTDQIRILASMFRRNERVRDELHQTKPKARGIELLNTLRDRVTIASHVSEIDTAIRSLEEM</sequence>
<comment type="caution">
    <text evidence="1">The sequence shown here is derived from an EMBL/GenBank/DDBJ whole genome shotgun (WGS) entry which is preliminary data.</text>
</comment>
<organism evidence="1 2">
    <name type="scientific">Desulfococcus multivorans DSM 2059</name>
    <dbReference type="NCBI Taxonomy" id="1121405"/>
    <lineage>
        <taxon>Bacteria</taxon>
        <taxon>Pseudomonadati</taxon>
        <taxon>Thermodesulfobacteriota</taxon>
        <taxon>Desulfobacteria</taxon>
        <taxon>Desulfobacterales</taxon>
        <taxon>Desulfococcaceae</taxon>
        <taxon>Desulfococcus</taxon>
    </lineage>
</organism>
<reference evidence="1 2" key="1">
    <citation type="journal article" date="2013" name="Genome Announc.">
        <title>Draft genome sequences for three mercury-methylating, sulfate-reducing bacteria.</title>
        <authorList>
            <person name="Brown S.D."/>
            <person name="Hurt R.A.Jr."/>
            <person name="Gilmour C.C."/>
            <person name="Elias D.A."/>
        </authorList>
    </citation>
    <scope>NUCLEOTIDE SEQUENCE [LARGE SCALE GENOMIC DNA]</scope>
    <source>
        <strain evidence="1 2">DSM 2059</strain>
    </source>
</reference>
<accession>S7T9H9</accession>
<dbReference type="Proteomes" id="UP000014977">
    <property type="component" value="Unassembled WGS sequence"/>
</dbReference>
<evidence type="ECO:0000313" key="2">
    <source>
        <dbReference type="Proteomes" id="UP000014977"/>
    </source>
</evidence>
<protein>
    <submittedName>
        <fullName evidence="1">Uncharacterized protein</fullName>
    </submittedName>
</protein>
<dbReference type="EMBL" id="ATHJ01000128">
    <property type="protein sequence ID" value="EPR33261.1"/>
    <property type="molecule type" value="Genomic_DNA"/>
</dbReference>
<dbReference type="OrthoDB" id="1102561at2"/>
<dbReference type="STRING" id="897.B2D07_02525"/>
<proteinExistence type="predicted"/>
<dbReference type="RefSeq" id="WP_020878673.1">
    <property type="nucleotide sequence ID" value="NZ_ATHJ01000128.1"/>
</dbReference>
<keyword evidence="2" id="KW-1185">Reference proteome</keyword>
<dbReference type="AlphaFoldDB" id="S7T9H9"/>